<protein>
    <submittedName>
        <fullName evidence="2">Uncharacterized protein</fullName>
    </submittedName>
</protein>
<sequence>MRPVLAGYARAVARVQRAPMWLLLVLVVAVALLPVSTPVQVGLLVFVVLFFWIPLAFVLRREMRRGYDREDARQRLRDLDR</sequence>
<name>A0ABU3Q0A9_9ACTN</name>
<keyword evidence="1" id="KW-1133">Transmembrane helix</keyword>
<evidence type="ECO:0000313" key="3">
    <source>
        <dbReference type="Proteomes" id="UP001268542"/>
    </source>
</evidence>
<keyword evidence="1" id="KW-0472">Membrane</keyword>
<evidence type="ECO:0000313" key="2">
    <source>
        <dbReference type="EMBL" id="MDT9594941.1"/>
    </source>
</evidence>
<dbReference type="RefSeq" id="WP_315735214.1">
    <property type="nucleotide sequence ID" value="NZ_JAVYII010000009.1"/>
</dbReference>
<dbReference type="Proteomes" id="UP001268542">
    <property type="component" value="Unassembled WGS sequence"/>
</dbReference>
<keyword evidence="1" id="KW-0812">Transmembrane</keyword>
<feature type="transmembrane region" description="Helical" evidence="1">
    <location>
        <begin position="18"/>
        <end position="35"/>
    </location>
</feature>
<proteinExistence type="predicted"/>
<feature type="transmembrane region" description="Helical" evidence="1">
    <location>
        <begin position="41"/>
        <end position="59"/>
    </location>
</feature>
<keyword evidence="3" id="KW-1185">Reference proteome</keyword>
<comment type="caution">
    <text evidence="2">The sequence shown here is derived from an EMBL/GenBank/DDBJ whole genome shotgun (WGS) entry which is preliminary data.</text>
</comment>
<gene>
    <name evidence="2" type="ORF">RDV89_17765</name>
</gene>
<accession>A0ABU3Q0A9</accession>
<evidence type="ECO:0000256" key="1">
    <source>
        <dbReference type="SAM" id="Phobius"/>
    </source>
</evidence>
<dbReference type="EMBL" id="JAVYII010000009">
    <property type="protein sequence ID" value="MDT9594941.1"/>
    <property type="molecule type" value="Genomic_DNA"/>
</dbReference>
<organism evidence="2 3">
    <name type="scientific">Nocardioides imazamoxiresistens</name>
    <dbReference type="NCBI Taxonomy" id="3231893"/>
    <lineage>
        <taxon>Bacteria</taxon>
        <taxon>Bacillati</taxon>
        <taxon>Actinomycetota</taxon>
        <taxon>Actinomycetes</taxon>
        <taxon>Propionibacteriales</taxon>
        <taxon>Nocardioidaceae</taxon>
        <taxon>Nocardioides</taxon>
    </lineage>
</organism>
<reference evidence="2 3" key="1">
    <citation type="submission" date="2023-08" db="EMBL/GenBank/DDBJ databases">
        <title>Nocardioides seae sp. nov., a bacterium isolated from a soil.</title>
        <authorList>
            <person name="Wang X."/>
        </authorList>
    </citation>
    <scope>NUCLEOTIDE SEQUENCE [LARGE SCALE GENOMIC DNA]</scope>
    <source>
        <strain evidence="2 3">YZH12</strain>
    </source>
</reference>